<keyword evidence="4" id="KW-0813">Transport</keyword>
<evidence type="ECO:0000313" key="13">
    <source>
        <dbReference type="Proteomes" id="UP000509597"/>
    </source>
</evidence>
<keyword evidence="6" id="KW-0997">Cell inner membrane</keyword>
<reference evidence="12 13" key="1">
    <citation type="submission" date="2020-07" db="EMBL/GenBank/DDBJ databases">
        <title>Complete genome sequence of Chitinibacter sp. 2T18.</title>
        <authorList>
            <person name="Bae J.-W."/>
            <person name="Choi J.-W."/>
        </authorList>
    </citation>
    <scope>NUCLEOTIDE SEQUENCE [LARGE SCALE GENOMIC DNA]</scope>
    <source>
        <strain evidence="12 13">2T18</strain>
    </source>
</reference>
<comment type="similarity">
    <text evidence="2">Belongs to the GSP N family.</text>
</comment>
<sequence>MSVKSSLAKKVLLWGIGLIALLVLMLLRMPVNTALWFLPNNVSLVQASGTLWDGRASAIGLEGIVLQQNVAWQFEPKALLGGTLAWQVRGEAMNTPSQARAVIGLRGVALENVDLSLPLEGVFRAIPKIAAWGLGGRAQLRSAHLSKNVGDSAELTLDPIFSQLVPALTPITALRANLNMVEGGAKWTIQPAGASAIAVNGSGDLSWAEQGAAHGVIKLQPDEKVRQQLAPLLLQVPSTSEGYQLQF</sequence>
<name>A0A7H9BLE8_9NEIS</name>
<gene>
    <name evidence="12" type="primary">gspN</name>
    <name evidence="12" type="ORF">HQ393_15330</name>
</gene>
<dbReference type="Proteomes" id="UP000509597">
    <property type="component" value="Chromosome"/>
</dbReference>
<keyword evidence="13" id="KW-1185">Reference proteome</keyword>
<dbReference type="GO" id="GO:0015628">
    <property type="term" value="P:protein secretion by the type II secretion system"/>
    <property type="evidence" value="ECO:0007669"/>
    <property type="project" value="InterPro"/>
</dbReference>
<keyword evidence="8" id="KW-0653">Protein transport</keyword>
<evidence type="ECO:0000313" key="12">
    <source>
        <dbReference type="EMBL" id="QLG89507.1"/>
    </source>
</evidence>
<dbReference type="GO" id="GO:0015627">
    <property type="term" value="C:type II protein secretion system complex"/>
    <property type="evidence" value="ECO:0007669"/>
    <property type="project" value="InterPro"/>
</dbReference>
<evidence type="ECO:0000256" key="7">
    <source>
        <dbReference type="ARBA" id="ARBA00022692"/>
    </source>
</evidence>
<dbReference type="InterPro" id="IPR022792">
    <property type="entry name" value="T2SS_protein-GspN"/>
</dbReference>
<proteinExistence type="inferred from homology"/>
<keyword evidence="7 11" id="KW-0812">Transmembrane</keyword>
<feature type="transmembrane region" description="Helical" evidence="11">
    <location>
        <begin position="12"/>
        <end position="38"/>
    </location>
</feature>
<evidence type="ECO:0000256" key="3">
    <source>
        <dbReference type="ARBA" id="ARBA00021563"/>
    </source>
</evidence>
<keyword evidence="11" id="KW-1133">Transmembrane helix</keyword>
<dbReference type="GO" id="GO:0005886">
    <property type="term" value="C:plasma membrane"/>
    <property type="evidence" value="ECO:0007669"/>
    <property type="project" value="UniProtKB-SubCell"/>
</dbReference>
<dbReference type="AlphaFoldDB" id="A0A7H9BLE8"/>
<dbReference type="EMBL" id="CP058627">
    <property type="protein sequence ID" value="QLG89507.1"/>
    <property type="molecule type" value="Genomic_DNA"/>
</dbReference>
<evidence type="ECO:0000256" key="11">
    <source>
        <dbReference type="SAM" id="Phobius"/>
    </source>
</evidence>
<keyword evidence="5" id="KW-1003">Cell membrane</keyword>
<dbReference type="Pfam" id="PF01203">
    <property type="entry name" value="T2SSN"/>
    <property type="match status" value="1"/>
</dbReference>
<protein>
    <recommendedName>
        <fullName evidence="3">Type II secretion system protein N</fullName>
    </recommendedName>
    <alternativeName>
        <fullName evidence="10">General secretion pathway protein N</fullName>
    </alternativeName>
</protein>
<comment type="subcellular location">
    <subcellularLocation>
        <location evidence="1">Cell inner membrane</location>
    </subcellularLocation>
</comment>
<evidence type="ECO:0000256" key="5">
    <source>
        <dbReference type="ARBA" id="ARBA00022475"/>
    </source>
</evidence>
<evidence type="ECO:0000256" key="10">
    <source>
        <dbReference type="ARBA" id="ARBA00030772"/>
    </source>
</evidence>
<evidence type="ECO:0000256" key="1">
    <source>
        <dbReference type="ARBA" id="ARBA00004533"/>
    </source>
</evidence>
<evidence type="ECO:0000256" key="2">
    <source>
        <dbReference type="ARBA" id="ARBA00007208"/>
    </source>
</evidence>
<organism evidence="12 13">
    <name type="scientific">Chitinibacter bivalviorum</name>
    <dbReference type="NCBI Taxonomy" id="2739434"/>
    <lineage>
        <taxon>Bacteria</taxon>
        <taxon>Pseudomonadati</taxon>
        <taxon>Pseudomonadota</taxon>
        <taxon>Betaproteobacteria</taxon>
        <taxon>Neisseriales</taxon>
        <taxon>Chitinibacteraceae</taxon>
        <taxon>Chitinibacter</taxon>
    </lineage>
</organism>
<evidence type="ECO:0000256" key="8">
    <source>
        <dbReference type="ARBA" id="ARBA00022927"/>
    </source>
</evidence>
<keyword evidence="9 11" id="KW-0472">Membrane</keyword>
<dbReference type="KEGG" id="chiz:HQ393_15330"/>
<accession>A0A7H9BLE8</accession>
<evidence type="ECO:0000256" key="6">
    <source>
        <dbReference type="ARBA" id="ARBA00022519"/>
    </source>
</evidence>
<evidence type="ECO:0000256" key="9">
    <source>
        <dbReference type="ARBA" id="ARBA00023136"/>
    </source>
</evidence>
<evidence type="ECO:0000256" key="4">
    <source>
        <dbReference type="ARBA" id="ARBA00022448"/>
    </source>
</evidence>
<dbReference type="RefSeq" id="WP_179356241.1">
    <property type="nucleotide sequence ID" value="NZ_CP058627.1"/>
</dbReference>